<dbReference type="GO" id="GO:0000226">
    <property type="term" value="P:microtubule cytoskeleton organization"/>
    <property type="evidence" value="ECO:0007669"/>
    <property type="project" value="TreeGrafter"/>
</dbReference>
<dbReference type="GO" id="GO:0005874">
    <property type="term" value="C:microtubule"/>
    <property type="evidence" value="ECO:0007669"/>
    <property type="project" value="UniProtKB-KW"/>
</dbReference>
<evidence type="ECO:0000256" key="3">
    <source>
        <dbReference type="ARBA" id="ARBA00022490"/>
    </source>
</evidence>
<dbReference type="GO" id="GO:0015631">
    <property type="term" value="F:tubulin binding"/>
    <property type="evidence" value="ECO:0007669"/>
    <property type="project" value="TreeGrafter"/>
</dbReference>
<proteinExistence type="inferred from homology"/>
<evidence type="ECO:0000256" key="6">
    <source>
        <dbReference type="ARBA" id="ARBA00022741"/>
    </source>
</evidence>
<dbReference type="SUPFAM" id="SSF56059">
    <property type="entry name" value="Glutathione synthetase ATP-binding domain-like"/>
    <property type="match status" value="1"/>
</dbReference>
<dbReference type="Gene3D" id="3.30.470.20">
    <property type="entry name" value="ATP-grasp fold, B domain"/>
    <property type="match status" value="1"/>
</dbReference>
<evidence type="ECO:0000256" key="7">
    <source>
        <dbReference type="ARBA" id="ARBA00022840"/>
    </source>
</evidence>
<organism evidence="11 12">
    <name type="scientific">Naegleria lovaniensis</name>
    <name type="common">Amoeba</name>
    <dbReference type="NCBI Taxonomy" id="51637"/>
    <lineage>
        <taxon>Eukaryota</taxon>
        <taxon>Discoba</taxon>
        <taxon>Heterolobosea</taxon>
        <taxon>Tetramitia</taxon>
        <taxon>Eutetramitia</taxon>
        <taxon>Vahlkampfiidae</taxon>
        <taxon>Naegleria</taxon>
    </lineage>
</organism>
<evidence type="ECO:0000256" key="9">
    <source>
        <dbReference type="ARBA" id="ARBA00023212"/>
    </source>
</evidence>
<accession>A0AA88GD74</accession>
<comment type="subcellular location">
    <subcellularLocation>
        <location evidence="1">Cytoplasm</location>
        <location evidence="1">Cytoskeleton</location>
        <location evidence="1">Cilium basal body</location>
    </subcellularLocation>
</comment>
<reference evidence="11 12" key="1">
    <citation type="journal article" date="2018" name="BMC Genomics">
        <title>The genome of Naegleria lovaniensis, the basis for a comparative approach to unravel pathogenicity factors of the human pathogenic amoeba N. fowleri.</title>
        <authorList>
            <person name="Liechti N."/>
            <person name="Schurch N."/>
            <person name="Bruggmann R."/>
            <person name="Wittwer M."/>
        </authorList>
    </citation>
    <scope>NUCLEOTIDE SEQUENCE [LARGE SCALE GENOMIC DNA]</scope>
    <source>
        <strain evidence="11 12">ATCC 30569</strain>
    </source>
</reference>
<dbReference type="EMBL" id="PYSW02000081">
    <property type="protein sequence ID" value="KAG2370760.1"/>
    <property type="molecule type" value="Genomic_DNA"/>
</dbReference>
<name>A0AA88GD74_NAELO</name>
<dbReference type="GO" id="GO:0036064">
    <property type="term" value="C:ciliary basal body"/>
    <property type="evidence" value="ECO:0007669"/>
    <property type="project" value="TreeGrafter"/>
</dbReference>
<evidence type="ECO:0000313" key="11">
    <source>
        <dbReference type="EMBL" id="KAG2370760.1"/>
    </source>
</evidence>
<dbReference type="PROSITE" id="PS51221">
    <property type="entry name" value="TTL"/>
    <property type="match status" value="1"/>
</dbReference>
<protein>
    <recommendedName>
        <fullName evidence="13">Tubulin tyrosine ligase</fullName>
    </recommendedName>
</protein>
<comment type="caution">
    <text evidence="11">The sequence shown here is derived from an EMBL/GenBank/DDBJ whole genome shotgun (WGS) entry which is preliminary data.</text>
</comment>
<dbReference type="Proteomes" id="UP000816034">
    <property type="component" value="Unassembled WGS sequence"/>
</dbReference>
<evidence type="ECO:0000256" key="2">
    <source>
        <dbReference type="ARBA" id="ARBA00006118"/>
    </source>
</evidence>
<evidence type="ECO:0000256" key="8">
    <source>
        <dbReference type="ARBA" id="ARBA00023069"/>
    </source>
</evidence>
<dbReference type="GeneID" id="68106707"/>
<dbReference type="PANTHER" id="PTHR12241">
    <property type="entry name" value="TUBULIN POLYGLUTAMYLASE"/>
    <property type="match status" value="1"/>
</dbReference>
<evidence type="ECO:0000256" key="5">
    <source>
        <dbReference type="ARBA" id="ARBA00022701"/>
    </source>
</evidence>
<keyword evidence="6" id="KW-0547">Nucleotide-binding</keyword>
<dbReference type="InterPro" id="IPR004344">
    <property type="entry name" value="TTL/TTLL_fam"/>
</dbReference>
<evidence type="ECO:0000256" key="4">
    <source>
        <dbReference type="ARBA" id="ARBA00022598"/>
    </source>
</evidence>
<sequence>MTSQSSSSLPTILKYKTDFEKSVVINNFENRGWIRTNDESDWHIYWASVQTVKQLFNPENGFRLNDHQIINHFPNHYELTRKDSMVKNLKRYKKENEKNEELINLTHSLNNPNYVPPPKRNIMNYVPVTYTLPADYSLFVEEFKKNPSQLWIMKPSSKSQGKGIFIITKLSQVKRWAKDKWAYMAVKEQYVISKYINNPLLVGGRKFDLRMYVLVTSYRPLKAYVYKEGFARFCTEKYTNDIEDIDNMFIHLTNVAIQKHGDDYNDKHGGKWNIKMLRLYLESTAGKERTDKMFEEIYYIFKQSLLACKNIIINDKHCFEMYGYDLLLDQDLKPWLLEVNASPSLTTTTVSDRILKMSLLNDTFNIVVHDGFPEKKLYKDYKYDKKQPKLGNYEVLIDELNDEPEIEIDPNKLKMGMAAARRIAENAALKRKVNTASNANPGARNTKWY</sequence>
<dbReference type="GO" id="GO:0005524">
    <property type="term" value="F:ATP binding"/>
    <property type="evidence" value="ECO:0007669"/>
    <property type="project" value="UniProtKB-KW"/>
</dbReference>
<keyword evidence="5" id="KW-0493">Microtubule</keyword>
<dbReference type="GO" id="GO:0070740">
    <property type="term" value="F:tubulin-glutamic acid ligase activity"/>
    <property type="evidence" value="ECO:0007669"/>
    <property type="project" value="TreeGrafter"/>
</dbReference>
<dbReference type="PANTHER" id="PTHR12241:SF31">
    <property type="entry name" value="POLYGLUTAMYLASE COMPLEX SUBUNIT TTLL1"/>
    <property type="match status" value="1"/>
</dbReference>
<keyword evidence="8" id="KW-0969">Cilium</keyword>
<dbReference type="AlphaFoldDB" id="A0AA88GD74"/>
<dbReference type="RefSeq" id="XP_044541624.1">
    <property type="nucleotide sequence ID" value="XM_044690221.1"/>
</dbReference>
<evidence type="ECO:0000313" key="12">
    <source>
        <dbReference type="Proteomes" id="UP000816034"/>
    </source>
</evidence>
<dbReference type="Pfam" id="PF03133">
    <property type="entry name" value="TTL"/>
    <property type="match status" value="1"/>
</dbReference>
<comment type="similarity">
    <text evidence="2">Belongs to the tubulin polyglutamylase family.</text>
</comment>
<keyword evidence="9" id="KW-0206">Cytoskeleton</keyword>
<keyword evidence="4" id="KW-0436">Ligase</keyword>
<keyword evidence="12" id="KW-1185">Reference proteome</keyword>
<evidence type="ECO:0000256" key="1">
    <source>
        <dbReference type="ARBA" id="ARBA00004120"/>
    </source>
</evidence>
<gene>
    <name evidence="11" type="ORF">C9374_014254</name>
</gene>
<keyword evidence="7" id="KW-0067">ATP-binding</keyword>
<keyword evidence="3" id="KW-0963">Cytoplasm</keyword>
<keyword evidence="10" id="KW-0966">Cell projection</keyword>
<dbReference type="FunFam" id="3.30.470.20:FF:000033">
    <property type="entry name" value="Probable tubulin polyglutamylase TTLL1"/>
    <property type="match status" value="1"/>
</dbReference>
<evidence type="ECO:0000256" key="10">
    <source>
        <dbReference type="ARBA" id="ARBA00023273"/>
    </source>
</evidence>
<evidence type="ECO:0008006" key="13">
    <source>
        <dbReference type="Google" id="ProtNLM"/>
    </source>
</evidence>